<comment type="caution">
    <text evidence="2">The sequence shown here is derived from an EMBL/GenBank/DDBJ whole genome shotgun (WGS) entry which is preliminary data.</text>
</comment>
<name>A0ABX1ZFY3_9BACL</name>
<accession>A0ABX1ZFY3</accession>
<proteinExistence type="predicted"/>
<dbReference type="RefSeq" id="WP_171693850.1">
    <property type="nucleotide sequence ID" value="NZ_WHOC01000183.1"/>
</dbReference>
<dbReference type="InterPro" id="IPR015032">
    <property type="entry name" value="ThsB__TIR-like_domain"/>
</dbReference>
<dbReference type="Gene3D" id="3.40.50.10140">
    <property type="entry name" value="Toll/interleukin-1 receptor homology (TIR) domain"/>
    <property type="match status" value="1"/>
</dbReference>
<dbReference type="Pfam" id="PF08937">
    <property type="entry name" value="ThsB_TIR"/>
    <property type="match status" value="1"/>
</dbReference>
<reference evidence="2 3" key="1">
    <citation type="submission" date="2019-10" db="EMBL/GenBank/DDBJ databases">
        <title>Description of Paenibacillus choica sp. nov.</title>
        <authorList>
            <person name="Carlier A."/>
            <person name="Qi S."/>
        </authorList>
    </citation>
    <scope>NUCLEOTIDE SEQUENCE [LARGE SCALE GENOMIC DNA]</scope>
    <source>
        <strain evidence="2 3">LMG 31460</strain>
    </source>
</reference>
<evidence type="ECO:0000313" key="2">
    <source>
        <dbReference type="EMBL" id="NOU91161.1"/>
    </source>
</evidence>
<feature type="domain" description="Thoeris protein ThsB TIR-like" evidence="1">
    <location>
        <begin position="6"/>
        <end position="104"/>
    </location>
</feature>
<dbReference type="InterPro" id="IPR035897">
    <property type="entry name" value="Toll_tir_struct_dom_sf"/>
</dbReference>
<evidence type="ECO:0000259" key="1">
    <source>
        <dbReference type="Pfam" id="PF08937"/>
    </source>
</evidence>
<protein>
    <recommendedName>
        <fullName evidence="1">Thoeris protein ThsB TIR-like domain-containing protein</fullName>
    </recommendedName>
</protein>
<gene>
    <name evidence="2" type="ORF">GC102_36355</name>
</gene>
<keyword evidence="3" id="KW-1185">Reference proteome</keyword>
<dbReference type="Proteomes" id="UP000658690">
    <property type="component" value="Unassembled WGS sequence"/>
</dbReference>
<sequence length="160" mass="18505">MAHKVFVSYHHANDQSRANHLRTFYGTSNTLIDRSLSDAYDSVNNDYILSMIRTNHLKESTVTIVLIGSETYKRKWVDWEIYSSLRPSGGRSRNGLLGIYLPNAGIVPARLQDNIDSGYAATMRWENISWQLSTKIDEAFQKRSYDSLVRNTRDRRERNS</sequence>
<organism evidence="2 3">
    <name type="scientific">Paenibacillus germinis</name>
    <dbReference type="NCBI Taxonomy" id="2654979"/>
    <lineage>
        <taxon>Bacteria</taxon>
        <taxon>Bacillati</taxon>
        <taxon>Bacillota</taxon>
        <taxon>Bacilli</taxon>
        <taxon>Bacillales</taxon>
        <taxon>Paenibacillaceae</taxon>
        <taxon>Paenibacillus</taxon>
    </lineage>
</organism>
<dbReference type="EMBL" id="WHOC01000183">
    <property type="protein sequence ID" value="NOU91161.1"/>
    <property type="molecule type" value="Genomic_DNA"/>
</dbReference>
<evidence type="ECO:0000313" key="3">
    <source>
        <dbReference type="Proteomes" id="UP000658690"/>
    </source>
</evidence>